<feature type="region of interest" description="Disordered" evidence="1">
    <location>
        <begin position="290"/>
        <end position="405"/>
    </location>
</feature>
<feature type="compositionally biased region" description="Basic and acidic residues" evidence="1">
    <location>
        <begin position="755"/>
        <end position="771"/>
    </location>
</feature>
<feature type="compositionally biased region" description="Low complexity" evidence="1">
    <location>
        <begin position="382"/>
        <end position="391"/>
    </location>
</feature>
<feature type="compositionally biased region" description="Low complexity" evidence="1">
    <location>
        <begin position="164"/>
        <end position="176"/>
    </location>
</feature>
<protein>
    <submittedName>
        <fullName evidence="2">Uncharacterized protein</fullName>
    </submittedName>
</protein>
<comment type="caution">
    <text evidence="2">The sequence shown here is derived from an EMBL/GenBank/DDBJ whole genome shotgun (WGS) entry which is preliminary data.</text>
</comment>
<feature type="region of interest" description="Disordered" evidence="1">
    <location>
        <begin position="127"/>
        <end position="270"/>
    </location>
</feature>
<feature type="compositionally biased region" description="Polar residues" evidence="1">
    <location>
        <begin position="682"/>
        <end position="695"/>
    </location>
</feature>
<gene>
    <name evidence="2" type="ORF">NESM_000264900</name>
</gene>
<reference evidence="2 3" key="1">
    <citation type="journal article" date="2021" name="MBio">
        <title>A New Model Trypanosomatid, Novymonas esmeraldas: Genomic Perception of Its 'Candidatus Pandoraea novymonadis' Endosymbiont.</title>
        <authorList>
            <person name="Zakharova A."/>
            <person name="Saura A."/>
            <person name="Butenko A."/>
            <person name="Podesvova L."/>
            <person name="Warmusova S."/>
            <person name="Kostygov A.Y."/>
            <person name="Nenarokova A."/>
            <person name="Lukes J."/>
            <person name="Opperdoes F.R."/>
            <person name="Yurchenko V."/>
        </authorList>
    </citation>
    <scope>NUCLEOTIDE SEQUENCE [LARGE SCALE GENOMIC DNA]</scope>
    <source>
        <strain evidence="2 3">E262AT.01</strain>
    </source>
</reference>
<name>A0AAW0F7F9_9TRYP</name>
<feature type="compositionally biased region" description="Low complexity" evidence="1">
    <location>
        <begin position="583"/>
        <end position="600"/>
    </location>
</feature>
<feature type="compositionally biased region" description="Polar residues" evidence="1">
    <location>
        <begin position="607"/>
        <end position="617"/>
    </location>
</feature>
<feature type="compositionally biased region" description="Basic residues" evidence="1">
    <location>
        <begin position="471"/>
        <end position="481"/>
    </location>
</feature>
<feature type="region of interest" description="Disordered" evidence="1">
    <location>
        <begin position="459"/>
        <end position="512"/>
    </location>
</feature>
<proteinExistence type="predicted"/>
<feature type="compositionally biased region" description="Basic and acidic residues" evidence="1">
    <location>
        <begin position="97"/>
        <end position="110"/>
    </location>
</feature>
<dbReference type="Proteomes" id="UP001430356">
    <property type="component" value="Unassembled WGS sequence"/>
</dbReference>
<evidence type="ECO:0000256" key="1">
    <source>
        <dbReference type="SAM" id="MobiDB-lite"/>
    </source>
</evidence>
<keyword evidence="3" id="KW-1185">Reference proteome</keyword>
<feature type="region of interest" description="Disordered" evidence="1">
    <location>
        <begin position="1"/>
        <end position="110"/>
    </location>
</feature>
<sequence length="977" mass="103578">MSHYTVSSSESSSFCTNPISHSRAKTHADCAESVVVSVSKPTRARPSTGAASEGGGESDAAGSARVEPRTPTKAAQLSKTATAAAAQESPSMTIRRVPVDYSKRMEDQKARSNALERYKMLVRGSRLVESAESSPKPVAPQAASESPVHRGVAQRRPVADHRGGSTVSDTVVSDDSGAAEEEEAMTPMQRDAAATGPRSSSRRLPRQPTQFSSSPVPAALSVDRQSATPAEEEAAVGGDIAGDSPAPVVPQLALANPCSPQSPSRPAPACAADVEVEAEAGVQYVAPELTQPYGTSSLRRRGTVRPGYEPVTAHEAPPPPQQQRTASASRAHAVDATPSTSPTPKAQPRSHTRRAVGAGTHPVTAAAAPPSSHQSTPRRGTVAAAVASVAAADEEERPVEAPPARDVSTQLFCDDEGADAPLPQGPQAAVMPLAGTTTAFWLRPSTAMYAMTASIAAKRKDHHEDEEDTHRSRHHRTHSQTRRCASSAGTPSNCGTPRGRPSTAAEGKPRFSTCMTGADRARYEEVPPAVTATAAAAPQTYDSIYSARRSTMHASGVSHGSRRAPADVSSVQRSRDSPRRRSQQQQQQQQPLQRLDSLRSPAERRPSTLSRLSSNPPISAASEEPHRAADAGRVSTRQQDSFSKHCARVAARATRPAEPSHAAAVPATRATPGKVATAPPAQRTSAAAYTLSPSETEAEAEPVPRTTVPRSTTRDGGATPVEREPEPEPQPTSPETTIHGRRRTGEGSPSKSRRREHDLTASPARPDDRADVEAQLAAQDEAMAREKEEARVQLARAALESCRQARQARAAASRTSQAAFGTAASTNEVVAAILQGVVQQTRQSLPCYLCADQQSSSAYRVHVSSCRPTTEALLLEYHASTAGADDASPALLERIRGMAAYDVPAIAADETARAAFVKECYQCVKALLVPCRKCGVHVRVHDVKEHELLCGRAYYRNSRAAERVRATVERIEHGSHE</sequence>
<evidence type="ECO:0000313" key="3">
    <source>
        <dbReference type="Proteomes" id="UP001430356"/>
    </source>
</evidence>
<organism evidence="2 3">
    <name type="scientific">Novymonas esmeraldas</name>
    <dbReference type="NCBI Taxonomy" id="1808958"/>
    <lineage>
        <taxon>Eukaryota</taxon>
        <taxon>Discoba</taxon>
        <taxon>Euglenozoa</taxon>
        <taxon>Kinetoplastea</taxon>
        <taxon>Metakinetoplastina</taxon>
        <taxon>Trypanosomatida</taxon>
        <taxon>Trypanosomatidae</taxon>
        <taxon>Novymonas</taxon>
    </lineage>
</organism>
<dbReference type="AlphaFoldDB" id="A0AAW0F7F9"/>
<accession>A0AAW0F7F9</accession>
<evidence type="ECO:0000313" key="2">
    <source>
        <dbReference type="EMBL" id="KAK7201969.1"/>
    </source>
</evidence>
<dbReference type="EMBL" id="JAECZO010000023">
    <property type="protein sequence ID" value="KAK7201969.1"/>
    <property type="molecule type" value="Genomic_DNA"/>
</dbReference>
<feature type="compositionally biased region" description="Low complexity" evidence="1">
    <location>
        <begin position="72"/>
        <end position="87"/>
    </location>
</feature>
<feature type="region of interest" description="Disordered" evidence="1">
    <location>
        <begin position="552"/>
        <end position="771"/>
    </location>
</feature>